<dbReference type="GO" id="GO:0005737">
    <property type="term" value="C:cytoplasm"/>
    <property type="evidence" value="ECO:0007669"/>
    <property type="project" value="TreeGrafter"/>
</dbReference>
<feature type="region of interest" description="Disordered" evidence="6">
    <location>
        <begin position="475"/>
        <end position="496"/>
    </location>
</feature>
<dbReference type="AlphaFoldDB" id="A0A9D2JRU0"/>
<dbReference type="Gene3D" id="3.30.9.10">
    <property type="entry name" value="D-Amino Acid Oxidase, subunit A, domain 2"/>
    <property type="match status" value="1"/>
</dbReference>
<dbReference type="InterPro" id="IPR005805">
    <property type="entry name" value="Rieske_Fe-S_prot_C"/>
</dbReference>
<organism evidence="8 9">
    <name type="scientific">Candidatus Blautia pullicola</name>
    <dbReference type="NCBI Taxonomy" id="2838498"/>
    <lineage>
        <taxon>Bacteria</taxon>
        <taxon>Bacillati</taxon>
        <taxon>Bacillota</taxon>
        <taxon>Clostridia</taxon>
        <taxon>Lachnospirales</taxon>
        <taxon>Lachnospiraceae</taxon>
        <taxon>Blautia</taxon>
    </lineage>
</organism>
<dbReference type="SUPFAM" id="SSF51971">
    <property type="entry name" value="Nucleotide-binding domain"/>
    <property type="match status" value="1"/>
</dbReference>
<dbReference type="InterPro" id="IPR006076">
    <property type="entry name" value="FAD-dep_OxRdtase"/>
</dbReference>
<keyword evidence="1" id="KW-0001">2Fe-2S</keyword>
<dbReference type="Gene3D" id="3.50.50.60">
    <property type="entry name" value="FAD/NAD(P)-binding domain"/>
    <property type="match status" value="1"/>
</dbReference>
<feature type="domain" description="Rieske" evidence="7">
    <location>
        <begin position="394"/>
        <end position="472"/>
    </location>
</feature>
<dbReference type="PROSITE" id="PS51296">
    <property type="entry name" value="RIESKE"/>
    <property type="match status" value="1"/>
</dbReference>
<evidence type="ECO:0000256" key="6">
    <source>
        <dbReference type="SAM" id="MobiDB-lite"/>
    </source>
</evidence>
<evidence type="ECO:0000256" key="2">
    <source>
        <dbReference type="ARBA" id="ARBA00022723"/>
    </source>
</evidence>
<accession>A0A9D2JRU0</accession>
<comment type="caution">
    <text evidence="8">The sequence shown here is derived from an EMBL/GenBank/DDBJ whole genome shotgun (WGS) entry which is preliminary data.</text>
</comment>
<keyword evidence="4" id="KW-0411">Iron-sulfur</keyword>
<dbReference type="PRINTS" id="PR00162">
    <property type="entry name" value="RIESKE"/>
</dbReference>
<dbReference type="PANTHER" id="PTHR13847:SF274">
    <property type="entry name" value="RIESKE 2FE-2S IRON-SULFUR PROTEIN YHFW-RELATED"/>
    <property type="match status" value="1"/>
</dbReference>
<dbReference type="PANTHER" id="PTHR13847">
    <property type="entry name" value="SARCOSINE DEHYDROGENASE-RELATED"/>
    <property type="match status" value="1"/>
</dbReference>
<dbReference type="GO" id="GO:0016020">
    <property type="term" value="C:membrane"/>
    <property type="evidence" value="ECO:0007669"/>
    <property type="project" value="InterPro"/>
</dbReference>
<sequence>MESIWRKTCEIESRPQLSGDIKAQALVIGAGMAGILTAYYLEQAGVKTIVLESGKIGGGQTQNTTAKITAQHGLVCSRLLKKVSREKARTYMEASQKAVDAYKEIIEREQIACDFQQAGSYIYSQKEEELTKELEAASQLGVPANYVTKVESPVPCAGAVKFKGQGQFHPLKFLKALCGSLEIYENSQVLGAEDHKVWTAHGSVEADKIIFASHYPFYNFPGFYFARMHQERSYVLALENAGKLEGMYLGTGQEPYSFRGYGKYILLGGCGCRTGENQMGGNIENLRQAARDFFPESREVACWAAQDCMTADRIPFIGSYGKAKPDWLVATGFGKWGMTGSMVSAMLLKDLVCGIKNPYQPVFTPARFSSVELPQMFLDTGKAVKGLSRQIFQRPSEKAEDLACGRGGIVKTEGKKAGVYKNQEGELSIVKVKCTHMGCQMEWNPDEKTWDCPCHGSRFDREGNVIDGPAQKAAVFSDKTPPKGSMSMNFEKQKTP</sequence>
<reference evidence="8" key="1">
    <citation type="journal article" date="2021" name="PeerJ">
        <title>Extensive microbial diversity within the chicken gut microbiome revealed by metagenomics and culture.</title>
        <authorList>
            <person name="Gilroy R."/>
            <person name="Ravi A."/>
            <person name="Getino M."/>
            <person name="Pursley I."/>
            <person name="Horton D.L."/>
            <person name="Alikhan N.F."/>
            <person name="Baker D."/>
            <person name="Gharbi K."/>
            <person name="Hall N."/>
            <person name="Watson M."/>
            <person name="Adriaenssens E.M."/>
            <person name="Foster-Nyarko E."/>
            <person name="Jarju S."/>
            <person name="Secka A."/>
            <person name="Antonio M."/>
            <person name="Oren A."/>
            <person name="Chaudhuri R.R."/>
            <person name="La Ragione R."/>
            <person name="Hildebrand F."/>
            <person name="Pallen M.J."/>
        </authorList>
    </citation>
    <scope>NUCLEOTIDE SEQUENCE</scope>
    <source>
        <strain evidence="8">1068</strain>
    </source>
</reference>
<dbReference type="InterPro" id="IPR036188">
    <property type="entry name" value="FAD/NAD-bd_sf"/>
</dbReference>
<dbReference type="SUPFAM" id="SSF50022">
    <property type="entry name" value="ISP domain"/>
    <property type="match status" value="1"/>
</dbReference>
<dbReference type="Gene3D" id="2.102.10.10">
    <property type="entry name" value="Rieske [2Fe-2S] iron-sulphur domain"/>
    <property type="match status" value="1"/>
</dbReference>
<evidence type="ECO:0000256" key="4">
    <source>
        <dbReference type="ARBA" id="ARBA00023014"/>
    </source>
</evidence>
<dbReference type="Proteomes" id="UP000824056">
    <property type="component" value="Unassembled WGS sequence"/>
</dbReference>
<protein>
    <submittedName>
        <fullName evidence="8">FAD-dependent oxidoreductase</fullName>
    </submittedName>
</protein>
<evidence type="ECO:0000313" key="8">
    <source>
        <dbReference type="EMBL" id="HIZ65001.1"/>
    </source>
</evidence>
<dbReference type="GO" id="GO:0046872">
    <property type="term" value="F:metal ion binding"/>
    <property type="evidence" value="ECO:0007669"/>
    <property type="project" value="UniProtKB-KW"/>
</dbReference>
<dbReference type="Pfam" id="PF01266">
    <property type="entry name" value="DAO"/>
    <property type="match status" value="1"/>
</dbReference>
<dbReference type="InterPro" id="IPR017941">
    <property type="entry name" value="Rieske_2Fe-2S"/>
</dbReference>
<dbReference type="GO" id="GO:0004497">
    <property type="term" value="F:monooxygenase activity"/>
    <property type="evidence" value="ECO:0007669"/>
    <property type="project" value="UniProtKB-ARBA"/>
</dbReference>
<evidence type="ECO:0000259" key="7">
    <source>
        <dbReference type="PROSITE" id="PS51296"/>
    </source>
</evidence>
<evidence type="ECO:0000256" key="3">
    <source>
        <dbReference type="ARBA" id="ARBA00023004"/>
    </source>
</evidence>
<evidence type="ECO:0000256" key="5">
    <source>
        <dbReference type="ARBA" id="ARBA00023157"/>
    </source>
</evidence>
<dbReference type="GO" id="GO:0016705">
    <property type="term" value="F:oxidoreductase activity, acting on paired donors, with incorporation or reduction of molecular oxygen"/>
    <property type="evidence" value="ECO:0007669"/>
    <property type="project" value="UniProtKB-ARBA"/>
</dbReference>
<keyword evidence="5" id="KW-1015">Disulfide bond</keyword>
<evidence type="ECO:0000256" key="1">
    <source>
        <dbReference type="ARBA" id="ARBA00022714"/>
    </source>
</evidence>
<keyword evidence="3" id="KW-0408">Iron</keyword>
<keyword evidence="2" id="KW-0479">Metal-binding</keyword>
<reference evidence="8" key="2">
    <citation type="submission" date="2021-04" db="EMBL/GenBank/DDBJ databases">
        <authorList>
            <person name="Gilroy R."/>
        </authorList>
    </citation>
    <scope>NUCLEOTIDE SEQUENCE</scope>
    <source>
        <strain evidence="8">1068</strain>
    </source>
</reference>
<evidence type="ECO:0000313" key="9">
    <source>
        <dbReference type="Proteomes" id="UP000824056"/>
    </source>
</evidence>
<proteinExistence type="predicted"/>
<dbReference type="EMBL" id="DXBG01000092">
    <property type="protein sequence ID" value="HIZ65001.1"/>
    <property type="molecule type" value="Genomic_DNA"/>
</dbReference>
<dbReference type="Pfam" id="PF00355">
    <property type="entry name" value="Rieske"/>
    <property type="match status" value="1"/>
</dbReference>
<gene>
    <name evidence="8" type="ORF">H9809_03720</name>
</gene>
<dbReference type="GO" id="GO:0051537">
    <property type="term" value="F:2 iron, 2 sulfur cluster binding"/>
    <property type="evidence" value="ECO:0007669"/>
    <property type="project" value="UniProtKB-KW"/>
</dbReference>
<name>A0A9D2JRU0_9FIRM</name>
<dbReference type="InterPro" id="IPR036922">
    <property type="entry name" value="Rieske_2Fe-2S_sf"/>
</dbReference>